<proteinExistence type="predicted"/>
<evidence type="ECO:0000313" key="1">
    <source>
        <dbReference type="EMBL" id="MBE9396114.1"/>
    </source>
</evidence>
<name>A0A8J7FAN7_9GAMM</name>
<protein>
    <submittedName>
        <fullName evidence="1">Uncharacterized protein</fullName>
    </submittedName>
</protein>
<dbReference type="AlphaFoldDB" id="A0A8J7FAN7"/>
<gene>
    <name evidence="1" type="ORF">IOQ59_02440</name>
</gene>
<sequence length="131" mass="15139">MKAGLFTALALAVSINSGCFYLVEEGNGGVAERFPIPEHQKNYDERLAHCLEVYLRHLDQGVDRLHPATYSEIEHRMIQSQRLYSARYYEHSLFQLQQAERMLRAMNQTYRHQLVQLQPSCSAPNGQELCI</sequence>
<organism evidence="1 2">
    <name type="scientific">Pontibacterium sinense</name>
    <dbReference type="NCBI Taxonomy" id="2781979"/>
    <lineage>
        <taxon>Bacteria</taxon>
        <taxon>Pseudomonadati</taxon>
        <taxon>Pseudomonadota</taxon>
        <taxon>Gammaproteobacteria</taxon>
        <taxon>Oceanospirillales</taxon>
        <taxon>Oceanospirillaceae</taxon>
        <taxon>Pontibacterium</taxon>
    </lineage>
</organism>
<accession>A0A8J7FAN7</accession>
<keyword evidence="2" id="KW-1185">Reference proteome</keyword>
<comment type="caution">
    <text evidence="1">The sequence shown here is derived from an EMBL/GenBank/DDBJ whole genome shotgun (WGS) entry which is preliminary data.</text>
</comment>
<dbReference type="EMBL" id="JADEYS010000002">
    <property type="protein sequence ID" value="MBE9396114.1"/>
    <property type="molecule type" value="Genomic_DNA"/>
</dbReference>
<evidence type="ECO:0000313" key="2">
    <source>
        <dbReference type="Proteomes" id="UP000640333"/>
    </source>
</evidence>
<dbReference type="RefSeq" id="WP_193951672.1">
    <property type="nucleotide sequence ID" value="NZ_JADEYS010000002.1"/>
</dbReference>
<reference evidence="1" key="1">
    <citation type="submission" date="2020-10" db="EMBL/GenBank/DDBJ databases">
        <title>Bacterium isolated from coastal waters sediment.</title>
        <authorList>
            <person name="Chen R.-J."/>
            <person name="Lu D.-C."/>
            <person name="Zhu K.-L."/>
            <person name="Du Z.-J."/>
        </authorList>
    </citation>
    <scope>NUCLEOTIDE SEQUENCE</scope>
    <source>
        <strain evidence="1">N1Y112</strain>
    </source>
</reference>
<dbReference type="Proteomes" id="UP000640333">
    <property type="component" value="Unassembled WGS sequence"/>
</dbReference>